<comment type="caution">
    <text evidence="6">The sequence shown here is derived from an EMBL/GenBank/DDBJ whole genome shotgun (WGS) entry which is preliminary data.</text>
</comment>
<gene>
    <name evidence="6" type="ORF">MGU_10970</name>
</gene>
<dbReference type="HOGENOM" id="CLU_018354_1_1_1"/>
<accession>A0A0B4GGU5</accession>
<dbReference type="InterPro" id="IPR016166">
    <property type="entry name" value="FAD-bd_PCMH"/>
</dbReference>
<dbReference type="InterPro" id="IPR016169">
    <property type="entry name" value="FAD-bd_PCMH_sub2"/>
</dbReference>
<protein>
    <submittedName>
        <fullName evidence="6">FAD-binding, type 2</fullName>
    </submittedName>
</protein>
<dbReference type="Pfam" id="PF01565">
    <property type="entry name" value="FAD_binding_4"/>
    <property type="match status" value="1"/>
</dbReference>
<evidence type="ECO:0000313" key="6">
    <source>
        <dbReference type="EMBL" id="KID81698.1"/>
    </source>
</evidence>
<evidence type="ECO:0000256" key="3">
    <source>
        <dbReference type="ARBA" id="ARBA00022827"/>
    </source>
</evidence>
<evidence type="ECO:0000313" key="7">
    <source>
        <dbReference type="Proteomes" id="UP000031192"/>
    </source>
</evidence>
<dbReference type="PANTHER" id="PTHR42973">
    <property type="entry name" value="BINDING OXIDOREDUCTASE, PUTATIVE (AFU_ORTHOLOGUE AFUA_1G17690)-RELATED"/>
    <property type="match status" value="1"/>
</dbReference>
<dbReference type="GO" id="GO:0016491">
    <property type="term" value="F:oxidoreductase activity"/>
    <property type="evidence" value="ECO:0007669"/>
    <property type="project" value="UniProtKB-KW"/>
</dbReference>
<comment type="similarity">
    <text evidence="1">Belongs to the oxygen-dependent FAD-linked oxidoreductase family.</text>
</comment>
<dbReference type="PROSITE" id="PS51387">
    <property type="entry name" value="FAD_PCMH"/>
    <property type="match status" value="1"/>
</dbReference>
<keyword evidence="4" id="KW-0560">Oxidoreductase</keyword>
<evidence type="ECO:0000256" key="1">
    <source>
        <dbReference type="ARBA" id="ARBA00005466"/>
    </source>
</evidence>
<dbReference type="GO" id="GO:0071949">
    <property type="term" value="F:FAD binding"/>
    <property type="evidence" value="ECO:0007669"/>
    <property type="project" value="InterPro"/>
</dbReference>
<evidence type="ECO:0000259" key="5">
    <source>
        <dbReference type="PROSITE" id="PS51387"/>
    </source>
</evidence>
<dbReference type="AlphaFoldDB" id="A0A0B4GGU5"/>
<evidence type="ECO:0000256" key="2">
    <source>
        <dbReference type="ARBA" id="ARBA00022630"/>
    </source>
</evidence>
<keyword evidence="3" id="KW-0274">FAD</keyword>
<dbReference type="Gene3D" id="3.30.465.10">
    <property type="match status" value="1"/>
</dbReference>
<keyword evidence="7" id="KW-1185">Reference proteome</keyword>
<dbReference type="OrthoDB" id="5126127at2759"/>
<proteinExistence type="inferred from homology"/>
<dbReference type="PANTHER" id="PTHR42973:SF22">
    <property type="entry name" value="FAD-BINDING PCMH-TYPE DOMAIN-CONTAINING PROTEIN-RELATED"/>
    <property type="match status" value="1"/>
</dbReference>
<sequence>MDKTCAALQAALGSDKVLFPGSDAYAAALTSYFSPQVSGLHPQCFVTPRSARDVSCVVETMKATGGEFAIRGGGHQWFRGAASCSGVTVDMRGLDSVVVSGDKSSVTVGAGATWDAVYETLDALGLSAAGGRVAGVGVAGLAAGGGISYFGPREGWTCNQVISFEVVLADGSVVEASEQQNSDLWLALRGGSNNFGIITSLDIKTFEQGLLWSSLTLNPLSAVDQQARVYAELMDPAKYDENASFLFGWSFNSTHKLSVALNQLIYTKPNGNDVPAFYQPVLDLPTIPYPAAGATVANMSTLARQGVSLQPPQAARYLSTTVTFVPTEAMIRATFDAYNASLPSVQDIAGIRWNVNLEALPSQLYARGAQDNALGLGDRSGPLAVCLLSPAWSRADDDDRVYAAARALMEDINRRAKDLGAHDPYIYMNYAAPGQEVIASYGQASVAQLQHVRASVDPHGLFTHQVPGGFKIPQ</sequence>
<evidence type="ECO:0000256" key="4">
    <source>
        <dbReference type="ARBA" id="ARBA00023002"/>
    </source>
</evidence>
<dbReference type="InterPro" id="IPR036318">
    <property type="entry name" value="FAD-bd_PCMH-like_sf"/>
</dbReference>
<keyword evidence="2" id="KW-0285">Flavoprotein</keyword>
<feature type="domain" description="FAD-binding PCMH-type" evidence="5">
    <location>
        <begin position="38"/>
        <end position="208"/>
    </location>
</feature>
<dbReference type="SUPFAM" id="SSF56176">
    <property type="entry name" value="FAD-binding/transporter-associated domain-like"/>
    <property type="match status" value="1"/>
</dbReference>
<name>A0A0B4GGU5_METGA</name>
<dbReference type="InterPro" id="IPR006094">
    <property type="entry name" value="Oxid_FAD_bind_N"/>
</dbReference>
<dbReference type="EMBL" id="AZNH01000126">
    <property type="protein sequence ID" value="KID81698.1"/>
    <property type="molecule type" value="Genomic_DNA"/>
</dbReference>
<reference evidence="6 7" key="1">
    <citation type="journal article" date="2014" name="Proc. Natl. Acad. Sci. U.S.A.">
        <title>Trajectory and genomic determinants of fungal-pathogen speciation and host adaptation.</title>
        <authorList>
            <person name="Hu X."/>
            <person name="Xiao G."/>
            <person name="Zheng P."/>
            <person name="Shang Y."/>
            <person name="Su Y."/>
            <person name="Zhang X."/>
            <person name="Liu X."/>
            <person name="Zhan S."/>
            <person name="St Leger R.J."/>
            <person name="Wang C."/>
        </authorList>
    </citation>
    <scope>NUCLEOTIDE SEQUENCE [LARGE SCALE GENOMIC DNA]</scope>
    <source>
        <strain evidence="6 7">ARSEF 977</strain>
    </source>
</reference>
<dbReference type="Proteomes" id="UP000031192">
    <property type="component" value="Unassembled WGS sequence"/>
</dbReference>
<organism evidence="6 7">
    <name type="scientific">Metarhizium guizhouense (strain ARSEF 977)</name>
    <dbReference type="NCBI Taxonomy" id="1276136"/>
    <lineage>
        <taxon>Eukaryota</taxon>
        <taxon>Fungi</taxon>
        <taxon>Dikarya</taxon>
        <taxon>Ascomycota</taxon>
        <taxon>Pezizomycotina</taxon>
        <taxon>Sordariomycetes</taxon>
        <taxon>Hypocreomycetidae</taxon>
        <taxon>Hypocreales</taxon>
        <taxon>Clavicipitaceae</taxon>
        <taxon>Metarhizium</taxon>
    </lineage>
</organism>
<dbReference type="InterPro" id="IPR050416">
    <property type="entry name" value="FAD-linked_Oxidoreductase"/>
</dbReference>